<gene>
    <name evidence="8" type="ORF">M23134_05291</name>
</gene>
<reference evidence="8 9" key="1">
    <citation type="submission" date="2007-01" db="EMBL/GenBank/DDBJ databases">
        <authorList>
            <person name="Haygood M."/>
            <person name="Podell S."/>
            <person name="Anderson C."/>
            <person name="Hopkinson B."/>
            <person name="Roe K."/>
            <person name="Barbeau K."/>
            <person name="Gaasterland T."/>
            <person name="Ferriera S."/>
            <person name="Johnson J."/>
            <person name="Kravitz S."/>
            <person name="Beeson K."/>
            <person name="Sutton G."/>
            <person name="Rogers Y.-H."/>
            <person name="Friedman R."/>
            <person name="Frazier M."/>
            <person name="Venter J.C."/>
        </authorList>
    </citation>
    <scope>NUCLEOTIDE SEQUENCE [LARGE SCALE GENOMIC DNA]</scope>
    <source>
        <strain evidence="8 9">ATCC 23134</strain>
    </source>
</reference>
<dbReference type="InterPro" id="IPR037185">
    <property type="entry name" value="EmrE-like"/>
</dbReference>
<dbReference type="Pfam" id="PF00892">
    <property type="entry name" value="EamA"/>
    <property type="match status" value="2"/>
</dbReference>
<evidence type="ECO:0000256" key="3">
    <source>
        <dbReference type="ARBA" id="ARBA00022692"/>
    </source>
</evidence>
<dbReference type="PANTHER" id="PTHR42920:SF5">
    <property type="entry name" value="EAMA DOMAIN-CONTAINING PROTEIN"/>
    <property type="match status" value="1"/>
</dbReference>
<comment type="subcellular location">
    <subcellularLocation>
        <location evidence="1">Cell membrane</location>
        <topology evidence="1">Multi-pass membrane protein</topology>
    </subcellularLocation>
</comment>
<feature type="transmembrane region" description="Helical" evidence="6">
    <location>
        <begin position="183"/>
        <end position="203"/>
    </location>
</feature>
<organism evidence="8 9">
    <name type="scientific">Microscilla marina ATCC 23134</name>
    <dbReference type="NCBI Taxonomy" id="313606"/>
    <lineage>
        <taxon>Bacteria</taxon>
        <taxon>Pseudomonadati</taxon>
        <taxon>Bacteroidota</taxon>
        <taxon>Cytophagia</taxon>
        <taxon>Cytophagales</taxon>
        <taxon>Microscillaceae</taxon>
        <taxon>Microscilla</taxon>
    </lineage>
</organism>
<dbReference type="OrthoDB" id="9813617at2"/>
<dbReference type="InterPro" id="IPR051258">
    <property type="entry name" value="Diverse_Substrate_Transporter"/>
</dbReference>
<feature type="transmembrane region" description="Helical" evidence="6">
    <location>
        <begin position="68"/>
        <end position="85"/>
    </location>
</feature>
<feature type="transmembrane region" description="Helical" evidence="6">
    <location>
        <begin position="215"/>
        <end position="234"/>
    </location>
</feature>
<dbReference type="eggNOG" id="COG0697">
    <property type="taxonomic scope" value="Bacteria"/>
</dbReference>
<keyword evidence="4 6" id="KW-1133">Transmembrane helix</keyword>
<sequence>MSLVALRMLFALPFFLAIGYFSGRSKKAAKLTPGDWVAVAFLGFVSYYFAALLDFMGLQYITASLERLILFVYPTLVVIISATVYRKKVTRSQLIALGFTYVGIAVVFAGNLDMTQQKNFMLGVLLIFGCALFYAIYMIGSEKLIPKVGATRFTAYAMTFAALGVVSHYFISNSGSLLQFPRQVYELSIGMAIISTVIPAFLISAGIKRIGASDASIVASVGPIATIIMAYMFLNETLSVTQLLGTALVLGGVLLISLKKGKRKD</sequence>
<feature type="domain" description="EamA" evidence="7">
    <location>
        <begin position="2"/>
        <end position="108"/>
    </location>
</feature>
<feature type="transmembrane region" description="Helical" evidence="6">
    <location>
        <begin position="94"/>
        <end position="114"/>
    </location>
</feature>
<name>A1ZDP6_MICM2</name>
<dbReference type="Gene3D" id="1.10.3730.20">
    <property type="match status" value="1"/>
</dbReference>
<comment type="caution">
    <text evidence="8">The sequence shown here is derived from an EMBL/GenBank/DDBJ whole genome shotgun (WGS) entry which is preliminary data.</text>
</comment>
<dbReference type="AlphaFoldDB" id="A1ZDP6"/>
<evidence type="ECO:0000313" key="9">
    <source>
        <dbReference type="Proteomes" id="UP000004095"/>
    </source>
</evidence>
<dbReference type="RefSeq" id="WP_002693677.1">
    <property type="nucleotide sequence ID" value="NZ_AAWS01000002.1"/>
</dbReference>
<keyword evidence="3 6" id="KW-0812">Transmembrane</keyword>
<feature type="domain" description="EamA" evidence="7">
    <location>
        <begin position="122"/>
        <end position="257"/>
    </location>
</feature>
<feature type="transmembrane region" description="Helical" evidence="6">
    <location>
        <begin position="6"/>
        <end position="23"/>
    </location>
</feature>
<feature type="transmembrane region" description="Helical" evidence="6">
    <location>
        <begin position="240"/>
        <end position="258"/>
    </location>
</feature>
<proteinExistence type="predicted"/>
<dbReference type="GO" id="GO:0005886">
    <property type="term" value="C:plasma membrane"/>
    <property type="evidence" value="ECO:0007669"/>
    <property type="project" value="UniProtKB-SubCell"/>
</dbReference>
<dbReference type="InterPro" id="IPR000620">
    <property type="entry name" value="EamA_dom"/>
</dbReference>
<keyword evidence="5 6" id="KW-0472">Membrane</keyword>
<dbReference type="EMBL" id="AAWS01000002">
    <property type="protein sequence ID" value="EAY31785.1"/>
    <property type="molecule type" value="Genomic_DNA"/>
</dbReference>
<keyword evidence="2" id="KW-1003">Cell membrane</keyword>
<dbReference type="SUPFAM" id="SSF103481">
    <property type="entry name" value="Multidrug resistance efflux transporter EmrE"/>
    <property type="match status" value="2"/>
</dbReference>
<protein>
    <submittedName>
        <fullName evidence="8">Integral membrane protein, DUF6</fullName>
    </submittedName>
</protein>
<evidence type="ECO:0000313" key="8">
    <source>
        <dbReference type="EMBL" id="EAY31785.1"/>
    </source>
</evidence>
<evidence type="ECO:0000256" key="5">
    <source>
        <dbReference type="ARBA" id="ARBA00023136"/>
    </source>
</evidence>
<feature type="transmembrane region" description="Helical" evidence="6">
    <location>
        <begin position="120"/>
        <end position="141"/>
    </location>
</feature>
<evidence type="ECO:0000256" key="1">
    <source>
        <dbReference type="ARBA" id="ARBA00004651"/>
    </source>
</evidence>
<dbReference type="Proteomes" id="UP000004095">
    <property type="component" value="Unassembled WGS sequence"/>
</dbReference>
<feature type="transmembrane region" description="Helical" evidence="6">
    <location>
        <begin position="153"/>
        <end position="171"/>
    </location>
</feature>
<evidence type="ECO:0000256" key="6">
    <source>
        <dbReference type="SAM" id="Phobius"/>
    </source>
</evidence>
<evidence type="ECO:0000256" key="2">
    <source>
        <dbReference type="ARBA" id="ARBA00022475"/>
    </source>
</evidence>
<evidence type="ECO:0000256" key="4">
    <source>
        <dbReference type="ARBA" id="ARBA00022989"/>
    </source>
</evidence>
<accession>A1ZDP6</accession>
<keyword evidence="9" id="KW-1185">Reference proteome</keyword>
<evidence type="ECO:0000259" key="7">
    <source>
        <dbReference type="Pfam" id="PF00892"/>
    </source>
</evidence>
<feature type="transmembrane region" description="Helical" evidence="6">
    <location>
        <begin position="35"/>
        <end position="56"/>
    </location>
</feature>
<dbReference type="PANTHER" id="PTHR42920">
    <property type="entry name" value="OS03G0707200 PROTEIN-RELATED"/>
    <property type="match status" value="1"/>
</dbReference>